<accession>A0ABS9T8G3</accession>
<dbReference type="Gene3D" id="1.10.357.10">
    <property type="entry name" value="Tetracycline Repressor, domain 2"/>
    <property type="match status" value="1"/>
</dbReference>
<dbReference type="RefSeq" id="WP_241034823.1">
    <property type="nucleotide sequence ID" value="NZ_BAAAJF010000009.1"/>
</dbReference>
<keyword evidence="7" id="KW-1185">Reference proteome</keyword>
<evidence type="ECO:0000256" key="2">
    <source>
        <dbReference type="ARBA" id="ARBA00023125"/>
    </source>
</evidence>
<keyword evidence="1" id="KW-0805">Transcription regulation</keyword>
<dbReference type="InterPro" id="IPR036271">
    <property type="entry name" value="Tet_transcr_reg_TetR-rel_C_sf"/>
</dbReference>
<evidence type="ECO:0000256" key="4">
    <source>
        <dbReference type="PROSITE-ProRule" id="PRU00335"/>
    </source>
</evidence>
<dbReference type="Pfam" id="PF00440">
    <property type="entry name" value="TetR_N"/>
    <property type="match status" value="1"/>
</dbReference>
<dbReference type="InterPro" id="IPR001647">
    <property type="entry name" value="HTH_TetR"/>
</dbReference>
<proteinExistence type="predicted"/>
<name>A0ABS9T8G3_9PSEU</name>
<feature type="DNA-binding region" description="H-T-H motif" evidence="4">
    <location>
        <begin position="40"/>
        <end position="59"/>
    </location>
</feature>
<evidence type="ECO:0000313" key="7">
    <source>
        <dbReference type="Proteomes" id="UP001299970"/>
    </source>
</evidence>
<keyword evidence="2 4" id="KW-0238">DNA-binding</keyword>
<protein>
    <submittedName>
        <fullName evidence="6">TetR/AcrR family transcriptional regulator</fullName>
    </submittedName>
</protein>
<dbReference type="InterPro" id="IPR009057">
    <property type="entry name" value="Homeodomain-like_sf"/>
</dbReference>
<sequence length="209" mass="22682">MPSITRPRPQGPDRRAAAVAQVLAATERLLVGGVPFTELGVQRIAAEAGIARSTFYLHFRDKTELLVRLAGSLKDELFDLGEDWRPTGPGGGPDGLTTLYERMIRYYRDHGAVLAAITETAGYDPEVREYWTEEIGRFAERAVVRLTAEQKAGRLAPDVDPALAGWTLAVGGAAVIARHVAVGDPARDTLIARELAVSQWHGAFRRPAG</sequence>
<organism evidence="6 7">
    <name type="scientific">Pseudonocardia alaniniphila</name>
    <dbReference type="NCBI Taxonomy" id="75291"/>
    <lineage>
        <taxon>Bacteria</taxon>
        <taxon>Bacillati</taxon>
        <taxon>Actinomycetota</taxon>
        <taxon>Actinomycetes</taxon>
        <taxon>Pseudonocardiales</taxon>
        <taxon>Pseudonocardiaceae</taxon>
        <taxon>Pseudonocardia</taxon>
    </lineage>
</organism>
<dbReference type="Gene3D" id="1.10.10.60">
    <property type="entry name" value="Homeodomain-like"/>
    <property type="match status" value="1"/>
</dbReference>
<evidence type="ECO:0000259" key="5">
    <source>
        <dbReference type="PROSITE" id="PS50977"/>
    </source>
</evidence>
<evidence type="ECO:0000313" key="6">
    <source>
        <dbReference type="EMBL" id="MCH6164800.1"/>
    </source>
</evidence>
<dbReference type="EMBL" id="JAKXMK010000003">
    <property type="protein sequence ID" value="MCH6164800.1"/>
    <property type="molecule type" value="Genomic_DNA"/>
</dbReference>
<evidence type="ECO:0000256" key="1">
    <source>
        <dbReference type="ARBA" id="ARBA00023015"/>
    </source>
</evidence>
<feature type="domain" description="HTH tetR-type" evidence="5">
    <location>
        <begin position="16"/>
        <end position="77"/>
    </location>
</feature>
<dbReference type="SUPFAM" id="SSF48498">
    <property type="entry name" value="Tetracyclin repressor-like, C-terminal domain"/>
    <property type="match status" value="1"/>
</dbReference>
<gene>
    <name evidence="6" type="ORF">MMF94_03805</name>
</gene>
<reference evidence="6 7" key="1">
    <citation type="submission" date="2022-03" db="EMBL/GenBank/DDBJ databases">
        <title>Pseudonocardia alaer sp. nov., a novel actinomycete isolated from reed forest soil.</title>
        <authorList>
            <person name="Wang L."/>
        </authorList>
    </citation>
    <scope>NUCLEOTIDE SEQUENCE [LARGE SCALE GENOMIC DNA]</scope>
    <source>
        <strain evidence="6 7">Y-16303</strain>
    </source>
</reference>
<dbReference type="PANTHER" id="PTHR30055">
    <property type="entry name" value="HTH-TYPE TRANSCRIPTIONAL REGULATOR RUTR"/>
    <property type="match status" value="1"/>
</dbReference>
<keyword evidence="3" id="KW-0804">Transcription</keyword>
<evidence type="ECO:0000256" key="3">
    <source>
        <dbReference type="ARBA" id="ARBA00023163"/>
    </source>
</evidence>
<dbReference type="InterPro" id="IPR050109">
    <property type="entry name" value="HTH-type_TetR-like_transc_reg"/>
</dbReference>
<dbReference type="PROSITE" id="PS50977">
    <property type="entry name" value="HTH_TETR_2"/>
    <property type="match status" value="1"/>
</dbReference>
<dbReference type="PANTHER" id="PTHR30055:SF234">
    <property type="entry name" value="HTH-TYPE TRANSCRIPTIONAL REGULATOR BETI"/>
    <property type="match status" value="1"/>
</dbReference>
<comment type="caution">
    <text evidence="6">The sequence shown here is derived from an EMBL/GenBank/DDBJ whole genome shotgun (WGS) entry which is preliminary data.</text>
</comment>
<dbReference type="SUPFAM" id="SSF46689">
    <property type="entry name" value="Homeodomain-like"/>
    <property type="match status" value="1"/>
</dbReference>
<dbReference type="Proteomes" id="UP001299970">
    <property type="component" value="Unassembled WGS sequence"/>
</dbReference>